<evidence type="ECO:0000259" key="6">
    <source>
        <dbReference type="Pfam" id="PF01343"/>
    </source>
</evidence>
<dbReference type="RefSeq" id="WP_032423259.1">
    <property type="nucleotide sequence ID" value="NZ_JBGNJZ010000047.1"/>
</dbReference>
<evidence type="ECO:0000313" key="7">
    <source>
        <dbReference type="EMBL" id="SXD95407.1"/>
    </source>
</evidence>
<dbReference type="GO" id="GO:0008236">
    <property type="term" value="F:serine-type peptidase activity"/>
    <property type="evidence" value="ECO:0007669"/>
    <property type="project" value="UniProtKB-KW"/>
</dbReference>
<feature type="domain" description="Peptidase S49" evidence="6">
    <location>
        <begin position="146"/>
        <end position="291"/>
    </location>
</feature>
<keyword evidence="3 7" id="KW-0378">Hydrolase</keyword>
<comment type="caution">
    <text evidence="7">The sequence shown here is derived from an EMBL/GenBank/DDBJ whole genome shotgun (WGS) entry which is preliminary data.</text>
</comment>
<dbReference type="Proteomes" id="UP000257712">
    <property type="component" value="Unassembled WGS sequence"/>
</dbReference>
<organism evidence="7 8">
    <name type="scientific">Klebsiella quasivariicola</name>
    <dbReference type="NCBI Taxonomy" id="2026240"/>
    <lineage>
        <taxon>Bacteria</taxon>
        <taxon>Pseudomonadati</taxon>
        <taxon>Pseudomonadota</taxon>
        <taxon>Gammaproteobacteria</taxon>
        <taxon>Enterobacterales</taxon>
        <taxon>Enterobacteriaceae</taxon>
        <taxon>Klebsiella/Raoultella group</taxon>
        <taxon>Klebsiella</taxon>
        <taxon>Klebsiella pneumoniae complex</taxon>
    </lineage>
</organism>
<feature type="compositionally biased region" description="Polar residues" evidence="5">
    <location>
        <begin position="480"/>
        <end position="491"/>
    </location>
</feature>
<keyword evidence="2" id="KW-0645">Protease</keyword>
<protein>
    <submittedName>
        <fullName evidence="7">Serine peptidase</fullName>
        <ecNumber evidence="7">3.4.21.-</ecNumber>
    </submittedName>
</protein>
<evidence type="ECO:0000313" key="8">
    <source>
        <dbReference type="Proteomes" id="UP000257712"/>
    </source>
</evidence>
<evidence type="ECO:0000256" key="3">
    <source>
        <dbReference type="ARBA" id="ARBA00022801"/>
    </source>
</evidence>
<dbReference type="AlphaFoldDB" id="A0A8B4TWD1"/>
<keyword evidence="4" id="KW-0720">Serine protease</keyword>
<dbReference type="PANTHER" id="PTHR33209:SF1">
    <property type="entry name" value="PEPTIDASE S49 DOMAIN-CONTAINING PROTEIN"/>
    <property type="match status" value="1"/>
</dbReference>
<accession>A0A8B4TWD1</accession>
<dbReference type="CDD" id="cd07022">
    <property type="entry name" value="S49_Sppa_36K_type"/>
    <property type="match status" value="1"/>
</dbReference>
<dbReference type="GO" id="GO:0006508">
    <property type="term" value="P:proteolysis"/>
    <property type="evidence" value="ECO:0007669"/>
    <property type="project" value="UniProtKB-KW"/>
</dbReference>
<evidence type="ECO:0000256" key="1">
    <source>
        <dbReference type="ARBA" id="ARBA00008683"/>
    </source>
</evidence>
<dbReference type="SUPFAM" id="SSF52096">
    <property type="entry name" value="ClpP/crotonase"/>
    <property type="match status" value="1"/>
</dbReference>
<gene>
    <name evidence="7" type="primary">sohB_2</name>
    <name evidence="7" type="ORF">SAMEA3538780_02598</name>
</gene>
<comment type="similarity">
    <text evidence="1">Belongs to the peptidase S49 family.</text>
</comment>
<reference evidence="7 8" key="1">
    <citation type="submission" date="2018-08" db="EMBL/GenBank/DDBJ databases">
        <authorList>
            <consortium name="Pathogen Informatics"/>
        </authorList>
    </citation>
    <scope>NUCLEOTIDE SEQUENCE [LARGE SCALE GENOMIC DNA]</scope>
    <source>
        <strain evidence="7 8">EuSCAPE_IT371</strain>
    </source>
</reference>
<dbReference type="Pfam" id="PF01343">
    <property type="entry name" value="Peptidase_S49"/>
    <property type="match status" value="1"/>
</dbReference>
<dbReference type="Gene3D" id="3.90.226.10">
    <property type="entry name" value="2-enoyl-CoA Hydratase, Chain A, domain 1"/>
    <property type="match status" value="1"/>
</dbReference>
<dbReference type="Gene3D" id="6.20.330.10">
    <property type="match status" value="1"/>
</dbReference>
<dbReference type="EC" id="3.4.21.-" evidence="7"/>
<proteinExistence type="inferred from homology"/>
<dbReference type="InterPro" id="IPR029045">
    <property type="entry name" value="ClpP/crotonase-like_dom_sf"/>
</dbReference>
<feature type="region of interest" description="Disordered" evidence="5">
    <location>
        <begin position="470"/>
        <end position="497"/>
    </location>
</feature>
<evidence type="ECO:0000256" key="5">
    <source>
        <dbReference type="SAM" id="MobiDB-lite"/>
    </source>
</evidence>
<name>A0A8B4TWD1_9ENTR</name>
<dbReference type="EMBL" id="UJZG01000006">
    <property type="protein sequence ID" value="SXD95407.1"/>
    <property type="molecule type" value="Genomic_DNA"/>
</dbReference>
<dbReference type="InterPro" id="IPR002142">
    <property type="entry name" value="Peptidase_S49"/>
</dbReference>
<dbReference type="InterPro" id="IPR033855">
    <property type="entry name" value="Protein_C"/>
</dbReference>
<evidence type="ECO:0000256" key="4">
    <source>
        <dbReference type="ARBA" id="ARBA00022825"/>
    </source>
</evidence>
<evidence type="ECO:0000256" key="2">
    <source>
        <dbReference type="ARBA" id="ARBA00022670"/>
    </source>
</evidence>
<dbReference type="PANTHER" id="PTHR33209">
    <property type="entry name" value="PROTEASE 4"/>
    <property type="match status" value="1"/>
</dbReference>
<sequence>MQRNLPHIYSQATNAPLLLEPAYARVFFCALGREGGVNNLRIPQSEESLDTTDMTQVTTAFMSDGKRQARFYQVVDGIAVLPVTGSLVHKLGGMRPFSGMTGYDGVLGRLQQAIADPDVTGILLDIDSPGGQAAGAFDCADMIHRLRGEKPIWALANDMACSAAMLLAAACDRRLVTQTSRLGSIGVVMAHTSYAGQLEQDGVEITLIFSGGHKVDLNPYQSLPEDVRADCQKRMDDARTMFAEKVAQYTQLSLDDVLATEAAVYDGASAISVGLADEMVNAADAVNVMASAIRNPEKTGGNMSQLSAAEAVTQENQRVMGILTCPEAKGREAMAQMLASQPGMSLVQAQAILSSAPQQTTEAAVSVPERIMSLDEAVGREPLAQALAATPGMTLEQAKSLLALSPKAASLSDSVMALEEASGREELAQQLSSVPGMTLEQAKSLLSAAPLPAAGNSGVAAGSFEQFMQQHSPAPVQAGADSSTTTESQMLNMMPGN</sequence>